<evidence type="ECO:0000256" key="20">
    <source>
        <dbReference type="ARBA" id="ARBA00023172"/>
    </source>
</evidence>
<keyword evidence="19" id="KW-0917">Virion maturation</keyword>
<keyword evidence="3" id="KW-1188">Viral release from host cell</keyword>
<organism evidence="28 29">
    <name type="scientific">Panaeolus cyanescens</name>
    <dbReference type="NCBI Taxonomy" id="181874"/>
    <lineage>
        <taxon>Eukaryota</taxon>
        <taxon>Fungi</taxon>
        <taxon>Dikarya</taxon>
        <taxon>Basidiomycota</taxon>
        <taxon>Agaricomycotina</taxon>
        <taxon>Agaricomycetes</taxon>
        <taxon>Agaricomycetidae</taxon>
        <taxon>Agaricales</taxon>
        <taxon>Agaricineae</taxon>
        <taxon>Galeropsidaceae</taxon>
        <taxon>Panaeolus</taxon>
    </lineage>
</organism>
<evidence type="ECO:0000259" key="27">
    <source>
        <dbReference type="PROSITE" id="PS50994"/>
    </source>
</evidence>
<dbReference type="CDD" id="cd09272">
    <property type="entry name" value="RNase_HI_RT_Ty1"/>
    <property type="match status" value="1"/>
</dbReference>
<dbReference type="GO" id="GO:0008270">
    <property type="term" value="F:zinc ion binding"/>
    <property type="evidence" value="ECO:0007669"/>
    <property type="project" value="UniProtKB-KW"/>
</dbReference>
<dbReference type="SUPFAM" id="SSF57756">
    <property type="entry name" value="Retrovirus zinc finger-like domains"/>
    <property type="match status" value="1"/>
</dbReference>
<dbReference type="Pfam" id="PF07727">
    <property type="entry name" value="RVT_2"/>
    <property type="match status" value="1"/>
</dbReference>
<dbReference type="EMBL" id="NHTK01005180">
    <property type="protein sequence ID" value="PPQ82250.1"/>
    <property type="molecule type" value="Genomic_DNA"/>
</dbReference>
<accession>A0A409WUQ4</accession>
<feature type="compositionally biased region" description="Low complexity" evidence="25">
    <location>
        <begin position="1"/>
        <end position="16"/>
    </location>
</feature>
<dbReference type="SUPFAM" id="SSF56672">
    <property type="entry name" value="DNA/RNA polymerases"/>
    <property type="match status" value="1"/>
</dbReference>
<dbReference type="OrthoDB" id="7691805at2759"/>
<evidence type="ECO:0000256" key="12">
    <source>
        <dbReference type="ARBA" id="ARBA00022801"/>
    </source>
</evidence>
<name>A0A409WUQ4_9AGAR</name>
<dbReference type="GO" id="GO:0004190">
    <property type="term" value="F:aspartic-type endopeptidase activity"/>
    <property type="evidence" value="ECO:0007669"/>
    <property type="project" value="UniProtKB-KW"/>
</dbReference>
<keyword evidence="12" id="KW-0378">Hydrolase</keyword>
<evidence type="ECO:0000256" key="23">
    <source>
        <dbReference type="ARBA" id="ARBA00049244"/>
    </source>
</evidence>
<evidence type="ECO:0000256" key="18">
    <source>
        <dbReference type="ARBA" id="ARBA00022932"/>
    </source>
</evidence>
<feature type="region of interest" description="Disordered" evidence="25">
    <location>
        <begin position="1"/>
        <end position="20"/>
    </location>
</feature>
<protein>
    <recommendedName>
        <fullName evidence="30">Integrase catalytic domain-containing protein</fullName>
    </recommendedName>
</protein>
<keyword evidence="6" id="KW-0548">Nucleotidyltransferase</keyword>
<evidence type="ECO:0000256" key="14">
    <source>
        <dbReference type="ARBA" id="ARBA00022842"/>
    </source>
</evidence>
<feature type="domain" description="CCHC-type" evidence="26">
    <location>
        <begin position="284"/>
        <end position="299"/>
    </location>
</feature>
<feature type="compositionally biased region" description="Polar residues" evidence="25">
    <location>
        <begin position="901"/>
        <end position="910"/>
    </location>
</feature>
<dbReference type="GO" id="GO:0005524">
    <property type="term" value="F:ATP binding"/>
    <property type="evidence" value="ECO:0007669"/>
    <property type="project" value="UniProtKB-KW"/>
</dbReference>
<keyword evidence="8" id="KW-0479">Metal-binding</keyword>
<dbReference type="InterPro" id="IPR043502">
    <property type="entry name" value="DNA/RNA_pol_sf"/>
</dbReference>
<dbReference type="Gene3D" id="4.10.60.10">
    <property type="entry name" value="Zinc finger, CCHC-type"/>
    <property type="match status" value="1"/>
</dbReference>
<sequence>MSSSTTTAITDALPTTVPKLDPSGINWQTFMLRFMDASQGKGYWGHFDGTEPRPKPTGPISKTEGDDPNNTSATPTTTEDDKKLMEKWDRDEATARSLLTQRIPDSTLIMISVYTSVFDRWRWIVKEFTEKSKFTQTTMKSTFLNSKCPEKTDVRKFLDSLRVKKEELITYGVHVSDEDFLSTIIRSLPTFLSHFASNLLANARLWSVSGTIDPHMFISIISEEYDRTVIVKASKTNGKGGNGGGGNGGTDEALAVGSGGSGEGGKGKGRGRGKRKKDMSEVICWCCKNKGHFANKCPDNPSKPKKTENGSKSTSGSANAVEDDDSDGINLFAAVEEGFSEVSEDSDIGGMSREEWEEALDEELWKTWTEMLFEGYENVDLSIDDEEDEMPGLEEITDSEEDEHGEDSVTYHNPDSRPPTPTIDSVSINSQNDNARITLYDSGSTRHISPYRENFIEFQSTPPFSLRAANKGSFDAIGVGQMEVDVPNGTETSKILLTEVLYSPEVGYNLVSIGRLDEMGYICTFGRGKCVIESPEGVKIGEVGKNEKGVYRVEERTYGEAGEDMVAAVDDEITLEEFHRRMGHMGVETARKLITKGFVTGVKLKPDSLTTPFFCEACVFAKSTALPIPKVREGERARKFGDEIHSDLWGPAPVETLRGKKYYVSFIDDMTRLTSIHFLRTKSDTFEAYKEYEAWCETQFGTRIKTLHSDNGGEYESTAFLNHLKKRGTVRKLTVHDTPQQNGVAERRNRIILERVRALLHSSKQPKMLWGEAARHVVWLLNRTSTKALDGKTPYEAAYGRKPDLRGVREWGETVWVKVKGADKLDDRAEEVKWLGIDDNAKGVRVYWPGQRKVSVERNVYYDKTMESTHLFEGENWQFKTKVSDSPNSISSSPIPTTFSKNPSNSTHPSIPSPSIDPQNNPSNEDKNRPQTPPIPNVIEDEPQGLSNPPNIESTEPRRSTRERIPSRTIRDIIEGTGVSTHYEKRDGKFTRGTTIPEALRGEEANEAEDIDWFEEALISASEEVAMAVVMDEEEGFEPRTLAEAIRRKDWPMWEKAILEEIGTLERNGTWVLEDEPSDGSNIVGSKWVFKIKKDASGNIVRYKARLVAQGFSQVPGVDYFDTFAPVARLSSIRAVLAIAAHRNWEIHQIDIIGAYLNGELANYEKIYMRQPPGYTMKGKERMVCRLVKTLYGLKQSGRRWYQKLVEIMGKLGFKRSDVDQAVFYRRNGNSIIIILVHVDDCTIVASVLSLIERFKIEIRKHVGITDMGELHWILGIEVTRNRSLRTLHLSQRSYIHSIIRRYGFEDSKPVSMPMDPNVRLSTTQSPQTTQQYAAMRNIPYREAIGSLMYAALGTRPDIAYAVQAVSRFSTNPGTTHWEAVKRIFRYLKGTKDLWLSYGSRRDDGTLVGFTDADGSMAEDRHAITGYAFIINGGAVSWSAKRQEIISLSTTESEYVAATHAAKEALWLRSLLDQIFGTKLDAITLFSDNQSAIALSKDHQYHARTKHIDIRFHFIRWVVENGSIKLIYCPTEDMVADALTKALPSPKVKHFASQLGLATI</sequence>
<feature type="compositionally biased region" description="Polar residues" evidence="25">
    <location>
        <begin position="422"/>
        <end position="431"/>
    </location>
</feature>
<keyword evidence="18" id="KW-0808">Transferase</keyword>
<dbReference type="PANTHER" id="PTHR42648">
    <property type="entry name" value="TRANSPOSASE, PUTATIVE-RELATED"/>
    <property type="match status" value="1"/>
</dbReference>
<comment type="caution">
    <text evidence="28">The sequence shown here is derived from an EMBL/GenBank/DDBJ whole genome shotgun (WGS) entry which is preliminary data.</text>
</comment>
<dbReference type="InterPro" id="IPR025724">
    <property type="entry name" value="GAG-pre-integrase_dom"/>
</dbReference>
<dbReference type="PROSITE" id="PS50158">
    <property type="entry name" value="ZF_CCHC"/>
    <property type="match status" value="1"/>
</dbReference>
<proteinExistence type="predicted"/>
<keyword evidence="13" id="KW-0067">ATP-binding</keyword>
<evidence type="ECO:0000256" key="19">
    <source>
        <dbReference type="ARBA" id="ARBA00023113"/>
    </source>
</evidence>
<dbReference type="InterPro" id="IPR001878">
    <property type="entry name" value="Znf_CCHC"/>
</dbReference>
<dbReference type="Gene3D" id="3.30.420.10">
    <property type="entry name" value="Ribonuclease H-like superfamily/Ribonuclease H"/>
    <property type="match status" value="1"/>
</dbReference>
<evidence type="ECO:0000256" key="10">
    <source>
        <dbReference type="ARBA" id="ARBA00022750"/>
    </source>
</evidence>
<dbReference type="Pfam" id="PF22936">
    <property type="entry name" value="Pol_BBD"/>
    <property type="match status" value="1"/>
</dbReference>
<comment type="function">
    <text evidence="1">The aspartyl protease (PR) mediates the proteolytic cleavages of the Gag and Gag-Pol polyproteins after assembly of the VLP.</text>
</comment>
<dbReference type="InterPro" id="IPR057670">
    <property type="entry name" value="SH3_retrovirus"/>
</dbReference>
<dbReference type="InterPro" id="IPR039537">
    <property type="entry name" value="Retrotran_Ty1/copia-like"/>
</dbReference>
<dbReference type="GO" id="GO:0032196">
    <property type="term" value="P:transposition"/>
    <property type="evidence" value="ECO:0007669"/>
    <property type="project" value="UniProtKB-KW"/>
</dbReference>
<dbReference type="InterPro" id="IPR036397">
    <property type="entry name" value="RNaseH_sf"/>
</dbReference>
<dbReference type="InterPro" id="IPR013103">
    <property type="entry name" value="RVT_2"/>
</dbReference>
<evidence type="ECO:0000256" key="22">
    <source>
        <dbReference type="ARBA" id="ARBA00048173"/>
    </source>
</evidence>
<keyword evidence="5" id="KW-0645">Protease</keyword>
<dbReference type="PROSITE" id="PS50994">
    <property type="entry name" value="INTEGRASE"/>
    <property type="match status" value="1"/>
</dbReference>
<dbReference type="InterPro" id="IPR001584">
    <property type="entry name" value="Integrase_cat-core"/>
</dbReference>
<evidence type="ECO:0000256" key="11">
    <source>
        <dbReference type="ARBA" id="ARBA00022759"/>
    </source>
</evidence>
<keyword evidence="15" id="KW-0694">RNA-binding</keyword>
<evidence type="ECO:0000256" key="7">
    <source>
        <dbReference type="ARBA" id="ARBA00022722"/>
    </source>
</evidence>
<evidence type="ECO:0000256" key="6">
    <source>
        <dbReference type="ARBA" id="ARBA00022695"/>
    </source>
</evidence>
<feature type="region of interest" description="Disordered" evidence="25">
    <location>
        <begin position="396"/>
        <end position="431"/>
    </location>
</feature>
<dbReference type="GO" id="GO:0005634">
    <property type="term" value="C:nucleus"/>
    <property type="evidence" value="ECO:0007669"/>
    <property type="project" value="UniProtKB-ARBA"/>
</dbReference>
<evidence type="ECO:0000256" key="21">
    <source>
        <dbReference type="ARBA" id="ARBA00023268"/>
    </source>
</evidence>
<dbReference type="InterPro" id="IPR012337">
    <property type="entry name" value="RNaseH-like_sf"/>
</dbReference>
<dbReference type="GO" id="GO:0003723">
    <property type="term" value="F:RNA binding"/>
    <property type="evidence" value="ECO:0007669"/>
    <property type="project" value="UniProtKB-KW"/>
</dbReference>
<dbReference type="Pfam" id="PF25597">
    <property type="entry name" value="SH3_retrovirus"/>
    <property type="match status" value="1"/>
</dbReference>
<dbReference type="GO" id="GO:0006397">
    <property type="term" value="P:mRNA processing"/>
    <property type="evidence" value="ECO:0007669"/>
    <property type="project" value="UniProtKB-KW"/>
</dbReference>
<evidence type="ECO:0000256" key="13">
    <source>
        <dbReference type="ARBA" id="ARBA00022840"/>
    </source>
</evidence>
<dbReference type="GO" id="GO:0015074">
    <property type="term" value="P:DNA integration"/>
    <property type="evidence" value="ECO:0007669"/>
    <property type="project" value="UniProtKB-KW"/>
</dbReference>
<evidence type="ECO:0000256" key="25">
    <source>
        <dbReference type="SAM" id="MobiDB-lite"/>
    </source>
</evidence>
<dbReference type="GO" id="GO:0003964">
    <property type="term" value="F:RNA-directed DNA polymerase activity"/>
    <property type="evidence" value="ECO:0007669"/>
    <property type="project" value="UniProtKB-KW"/>
</dbReference>
<dbReference type="GO" id="GO:0004519">
    <property type="term" value="F:endonuclease activity"/>
    <property type="evidence" value="ECO:0007669"/>
    <property type="project" value="UniProtKB-KW"/>
</dbReference>
<evidence type="ECO:0000256" key="24">
    <source>
        <dbReference type="PROSITE-ProRule" id="PRU00047"/>
    </source>
</evidence>
<evidence type="ECO:0000259" key="26">
    <source>
        <dbReference type="PROSITE" id="PS50158"/>
    </source>
</evidence>
<evidence type="ECO:0000256" key="9">
    <source>
        <dbReference type="ARBA" id="ARBA00022741"/>
    </source>
</evidence>
<evidence type="ECO:0000313" key="28">
    <source>
        <dbReference type="EMBL" id="PPQ82250.1"/>
    </source>
</evidence>
<comment type="catalytic activity">
    <reaction evidence="23">
        <text>DNA(n) + a 2'-deoxyribonucleoside 5'-triphosphate = DNA(n+1) + diphosphate</text>
        <dbReference type="Rhea" id="RHEA:22508"/>
        <dbReference type="Rhea" id="RHEA-COMP:17339"/>
        <dbReference type="Rhea" id="RHEA-COMP:17340"/>
        <dbReference type="ChEBI" id="CHEBI:33019"/>
        <dbReference type="ChEBI" id="CHEBI:61560"/>
        <dbReference type="ChEBI" id="CHEBI:173112"/>
        <dbReference type="EC" id="2.7.7.7"/>
    </reaction>
</comment>
<dbReference type="Pfam" id="PF13976">
    <property type="entry name" value="gag_pre-integrs"/>
    <property type="match status" value="1"/>
</dbReference>
<evidence type="ECO:0000256" key="4">
    <source>
        <dbReference type="ARBA" id="ARBA00022664"/>
    </source>
</evidence>
<evidence type="ECO:0000256" key="2">
    <source>
        <dbReference type="ARBA" id="ARBA00022578"/>
    </source>
</evidence>
<keyword evidence="24" id="KW-0863">Zinc-finger</keyword>
<feature type="compositionally biased region" description="Basic and acidic residues" evidence="25">
    <location>
        <begin position="955"/>
        <end position="967"/>
    </location>
</feature>
<keyword evidence="14" id="KW-0460">Magnesium</keyword>
<keyword evidence="21" id="KW-0511">Multifunctional enzyme</keyword>
<keyword evidence="29" id="KW-1185">Reference proteome</keyword>
<keyword evidence="20" id="KW-0233">DNA recombination</keyword>
<evidence type="ECO:0000256" key="3">
    <source>
        <dbReference type="ARBA" id="ARBA00022612"/>
    </source>
</evidence>
<keyword evidence="16" id="KW-0229">DNA integration</keyword>
<keyword evidence="24" id="KW-0862">Zinc</keyword>
<feature type="compositionally biased region" description="Polar residues" evidence="25">
    <location>
        <begin position="68"/>
        <end position="77"/>
    </location>
</feature>
<feature type="region of interest" description="Disordered" evidence="25">
    <location>
        <begin position="235"/>
        <end position="274"/>
    </location>
</feature>
<evidence type="ECO:0000256" key="16">
    <source>
        <dbReference type="ARBA" id="ARBA00022908"/>
    </source>
</evidence>
<feature type="region of interest" description="Disordered" evidence="25">
    <location>
        <begin position="43"/>
        <end position="82"/>
    </location>
</feature>
<keyword evidence="10" id="KW-0064">Aspartyl protease</keyword>
<evidence type="ECO:0000256" key="15">
    <source>
        <dbReference type="ARBA" id="ARBA00022884"/>
    </source>
</evidence>
<feature type="domain" description="Integrase catalytic" evidence="27">
    <location>
        <begin position="625"/>
        <end position="802"/>
    </location>
</feature>
<feature type="compositionally biased region" description="Low complexity" evidence="25">
    <location>
        <begin position="884"/>
        <end position="900"/>
    </location>
</feature>
<gene>
    <name evidence="28" type="ORF">CVT24_001861</name>
</gene>
<reference evidence="28 29" key="1">
    <citation type="journal article" date="2018" name="Evol. Lett.">
        <title>Horizontal gene cluster transfer increased hallucinogenic mushroom diversity.</title>
        <authorList>
            <person name="Reynolds H.T."/>
            <person name="Vijayakumar V."/>
            <person name="Gluck-Thaler E."/>
            <person name="Korotkin H.B."/>
            <person name="Matheny P.B."/>
            <person name="Slot J.C."/>
        </authorList>
    </citation>
    <scope>NUCLEOTIDE SEQUENCE [LARGE SCALE GENOMIC DNA]</scope>
    <source>
        <strain evidence="28 29">2629</strain>
    </source>
</reference>
<feature type="compositionally biased region" description="Acidic residues" evidence="25">
    <location>
        <begin position="396"/>
        <end position="405"/>
    </location>
</feature>
<feature type="region of interest" description="Disordered" evidence="25">
    <location>
        <begin position="296"/>
        <end position="325"/>
    </location>
</feature>
<keyword evidence="17" id="KW-0695">RNA-directed DNA polymerase</keyword>
<evidence type="ECO:0008006" key="30">
    <source>
        <dbReference type="Google" id="ProtNLM"/>
    </source>
</evidence>
<feature type="compositionally biased region" description="Gly residues" evidence="25">
    <location>
        <begin position="238"/>
        <end position="249"/>
    </location>
</feature>
<feature type="region of interest" description="Disordered" evidence="25">
    <location>
        <begin position="881"/>
        <end position="967"/>
    </location>
</feature>
<dbReference type="PANTHER" id="PTHR42648:SF11">
    <property type="entry name" value="TRANSPOSON TY4-P GAG-POL POLYPROTEIN"/>
    <property type="match status" value="1"/>
</dbReference>
<evidence type="ECO:0000256" key="1">
    <source>
        <dbReference type="ARBA" id="ARBA00002180"/>
    </source>
</evidence>
<evidence type="ECO:0000256" key="8">
    <source>
        <dbReference type="ARBA" id="ARBA00022723"/>
    </source>
</evidence>
<keyword evidence="2" id="KW-0815">Transposition</keyword>
<dbReference type="GO" id="GO:0006508">
    <property type="term" value="P:proteolysis"/>
    <property type="evidence" value="ECO:0007669"/>
    <property type="project" value="UniProtKB-KW"/>
</dbReference>
<keyword evidence="4" id="KW-0507">mRNA processing</keyword>
<dbReference type="Proteomes" id="UP000284842">
    <property type="component" value="Unassembled WGS sequence"/>
</dbReference>
<dbReference type="InterPro" id="IPR036875">
    <property type="entry name" value="Znf_CCHC_sf"/>
</dbReference>
<dbReference type="Pfam" id="PF14223">
    <property type="entry name" value="Retrotran_gag_2"/>
    <property type="match status" value="1"/>
</dbReference>
<evidence type="ECO:0000256" key="5">
    <source>
        <dbReference type="ARBA" id="ARBA00022670"/>
    </source>
</evidence>
<dbReference type="SUPFAM" id="SSF53098">
    <property type="entry name" value="Ribonuclease H-like"/>
    <property type="match status" value="1"/>
</dbReference>
<dbReference type="GO" id="GO:0003887">
    <property type="term" value="F:DNA-directed DNA polymerase activity"/>
    <property type="evidence" value="ECO:0007669"/>
    <property type="project" value="UniProtKB-KW"/>
</dbReference>
<keyword evidence="9" id="KW-0547">Nucleotide-binding</keyword>
<dbReference type="InterPro" id="IPR054722">
    <property type="entry name" value="PolX-like_BBD"/>
</dbReference>
<dbReference type="GO" id="GO:0006310">
    <property type="term" value="P:DNA recombination"/>
    <property type="evidence" value="ECO:0007669"/>
    <property type="project" value="UniProtKB-KW"/>
</dbReference>
<keyword evidence="7" id="KW-0540">Nuclease</keyword>
<keyword evidence="11" id="KW-0255">Endonuclease</keyword>
<dbReference type="STRING" id="181874.A0A409WUQ4"/>
<dbReference type="InParanoid" id="A0A409WUQ4"/>
<comment type="catalytic activity">
    <reaction evidence="22">
        <text>DNA(n) + a 2'-deoxyribonucleoside 5'-triphosphate = DNA(n+1) + diphosphate</text>
        <dbReference type="Rhea" id="RHEA:22508"/>
        <dbReference type="Rhea" id="RHEA-COMP:17339"/>
        <dbReference type="Rhea" id="RHEA-COMP:17340"/>
        <dbReference type="ChEBI" id="CHEBI:33019"/>
        <dbReference type="ChEBI" id="CHEBI:61560"/>
        <dbReference type="ChEBI" id="CHEBI:173112"/>
        <dbReference type="EC" id="2.7.7.49"/>
    </reaction>
</comment>
<evidence type="ECO:0000256" key="17">
    <source>
        <dbReference type="ARBA" id="ARBA00022918"/>
    </source>
</evidence>
<keyword evidence="18" id="KW-0239">DNA-directed DNA polymerase</keyword>
<evidence type="ECO:0000313" key="29">
    <source>
        <dbReference type="Proteomes" id="UP000284842"/>
    </source>
</evidence>